<gene>
    <name evidence="2" type="ORF">EJ08DRAFT_564997</name>
</gene>
<feature type="region of interest" description="Disordered" evidence="1">
    <location>
        <begin position="178"/>
        <end position="199"/>
    </location>
</feature>
<feature type="non-terminal residue" evidence="2">
    <location>
        <position position="271"/>
    </location>
</feature>
<feature type="non-terminal residue" evidence="2">
    <location>
        <position position="1"/>
    </location>
</feature>
<sequence>AFFKTLQAHAFLEGTDYVAVLTSVLENDADTILHNLDDLNAGMAYVHQDAFKACYDSIRASITEETHSRHAKIAVDVSQQKQVADFGIDKMANAAIALIESQPVACQEAVANVWVIGTTIITDAVQVSISQMEKLESNMDNFILLEYSWQMVQTAVEASVSALRGVFNLMATSESGSNMLTGERSMSGASAESGLGRSASVSSTTSSIFRRLSTVLGHPHAPVAPPASARNSISYPNPRGLRNSISQTFPINMPPPVHTFQRKLSTIPPTP</sequence>
<accession>A0A9P4NEQ7</accession>
<dbReference type="OrthoDB" id="5342588at2759"/>
<reference evidence="2" key="1">
    <citation type="journal article" date="2020" name="Stud. Mycol.">
        <title>101 Dothideomycetes genomes: a test case for predicting lifestyles and emergence of pathogens.</title>
        <authorList>
            <person name="Haridas S."/>
            <person name="Albert R."/>
            <person name="Binder M."/>
            <person name="Bloem J."/>
            <person name="Labutti K."/>
            <person name="Salamov A."/>
            <person name="Andreopoulos B."/>
            <person name="Baker S."/>
            <person name="Barry K."/>
            <person name="Bills G."/>
            <person name="Bluhm B."/>
            <person name="Cannon C."/>
            <person name="Castanera R."/>
            <person name="Culley D."/>
            <person name="Daum C."/>
            <person name="Ezra D."/>
            <person name="Gonzalez J."/>
            <person name="Henrissat B."/>
            <person name="Kuo A."/>
            <person name="Liang C."/>
            <person name="Lipzen A."/>
            <person name="Lutzoni F."/>
            <person name="Magnuson J."/>
            <person name="Mondo S."/>
            <person name="Nolan M."/>
            <person name="Ohm R."/>
            <person name="Pangilinan J."/>
            <person name="Park H.-J."/>
            <person name="Ramirez L."/>
            <person name="Alfaro M."/>
            <person name="Sun H."/>
            <person name="Tritt A."/>
            <person name="Yoshinaga Y."/>
            <person name="Zwiers L.-H."/>
            <person name="Turgeon B."/>
            <person name="Goodwin S."/>
            <person name="Spatafora J."/>
            <person name="Crous P."/>
            <person name="Grigoriev I."/>
        </authorList>
    </citation>
    <scope>NUCLEOTIDE SEQUENCE</scope>
    <source>
        <strain evidence="2">CBS 130266</strain>
    </source>
</reference>
<dbReference type="EMBL" id="MU007142">
    <property type="protein sequence ID" value="KAF2417250.1"/>
    <property type="molecule type" value="Genomic_DNA"/>
</dbReference>
<organism evidence="2 3">
    <name type="scientific">Tothia fuscella</name>
    <dbReference type="NCBI Taxonomy" id="1048955"/>
    <lineage>
        <taxon>Eukaryota</taxon>
        <taxon>Fungi</taxon>
        <taxon>Dikarya</taxon>
        <taxon>Ascomycota</taxon>
        <taxon>Pezizomycotina</taxon>
        <taxon>Dothideomycetes</taxon>
        <taxon>Pleosporomycetidae</taxon>
        <taxon>Venturiales</taxon>
        <taxon>Cylindrosympodiaceae</taxon>
        <taxon>Tothia</taxon>
    </lineage>
</organism>
<feature type="region of interest" description="Disordered" evidence="1">
    <location>
        <begin position="220"/>
        <end position="271"/>
    </location>
</feature>
<keyword evidence="3" id="KW-1185">Reference proteome</keyword>
<comment type="caution">
    <text evidence="2">The sequence shown here is derived from an EMBL/GenBank/DDBJ whole genome shotgun (WGS) entry which is preliminary data.</text>
</comment>
<feature type="compositionally biased region" description="Low complexity" evidence="1">
    <location>
        <begin position="220"/>
        <end position="229"/>
    </location>
</feature>
<protein>
    <submittedName>
        <fullName evidence="2">Uncharacterized protein</fullName>
    </submittedName>
</protein>
<evidence type="ECO:0000313" key="2">
    <source>
        <dbReference type="EMBL" id="KAF2417250.1"/>
    </source>
</evidence>
<evidence type="ECO:0000313" key="3">
    <source>
        <dbReference type="Proteomes" id="UP000800235"/>
    </source>
</evidence>
<proteinExistence type="predicted"/>
<dbReference type="AlphaFoldDB" id="A0A9P4NEQ7"/>
<name>A0A9P4NEQ7_9PEZI</name>
<dbReference type="Proteomes" id="UP000800235">
    <property type="component" value="Unassembled WGS sequence"/>
</dbReference>
<evidence type="ECO:0000256" key="1">
    <source>
        <dbReference type="SAM" id="MobiDB-lite"/>
    </source>
</evidence>